<evidence type="ECO:0000256" key="1">
    <source>
        <dbReference type="SAM" id="SignalP"/>
    </source>
</evidence>
<dbReference type="InterPro" id="IPR023824">
    <property type="entry name" value="CHP04073_exosortase-affil"/>
</dbReference>
<keyword evidence="3" id="KW-1185">Reference proteome</keyword>
<accession>A0A6V8MFZ9</accession>
<dbReference type="EMBL" id="BLXX01000002">
    <property type="protein sequence ID" value="GFO58916.1"/>
    <property type="molecule type" value="Genomic_DNA"/>
</dbReference>
<proteinExistence type="predicted"/>
<dbReference type="NCBIfam" id="TIGR04073">
    <property type="entry name" value="exo_TIGR04073"/>
    <property type="match status" value="1"/>
</dbReference>
<dbReference type="Proteomes" id="UP000556026">
    <property type="component" value="Unassembled WGS sequence"/>
</dbReference>
<reference evidence="3" key="1">
    <citation type="submission" date="2020-06" db="EMBL/GenBank/DDBJ databases">
        <title>Draft genomic sequence of Geomonas sp. Red330.</title>
        <authorList>
            <person name="Itoh H."/>
            <person name="Zhenxing X."/>
            <person name="Ushijima N."/>
            <person name="Masuda Y."/>
            <person name="Shiratori Y."/>
            <person name="Senoo K."/>
        </authorList>
    </citation>
    <scope>NUCLEOTIDE SEQUENCE [LARGE SCALE GENOMIC DNA]</scope>
    <source>
        <strain evidence="3">Red330</strain>
    </source>
</reference>
<name>A0A6V8MFZ9_9BACT</name>
<comment type="caution">
    <text evidence="2">The sequence shown here is derived from an EMBL/GenBank/DDBJ whole genome shotgun (WGS) entry which is preliminary data.</text>
</comment>
<feature type="signal peptide" evidence="1">
    <location>
        <begin position="1"/>
        <end position="26"/>
    </location>
</feature>
<protein>
    <recommendedName>
        <fullName evidence="4">Exosortase system-associated protein, TIGR04073 family</fullName>
    </recommendedName>
</protein>
<evidence type="ECO:0000313" key="2">
    <source>
        <dbReference type="EMBL" id="GFO58916.1"/>
    </source>
</evidence>
<evidence type="ECO:0000313" key="3">
    <source>
        <dbReference type="Proteomes" id="UP000556026"/>
    </source>
</evidence>
<sequence>MRTTRAARLAVLLIALLFAASGPALAGGLDKTLEDASPQQVVDGMANKLVRGVANIATGWLEIPKQIYITWKEEGAAKGLTVGPVKGIGMTLVRTGAGVGETLTFPVSYPGFYDPFFDPAYVWQKE</sequence>
<feature type="chain" id="PRO_5027979467" description="Exosortase system-associated protein, TIGR04073 family" evidence="1">
    <location>
        <begin position="27"/>
        <end position="126"/>
    </location>
</feature>
<gene>
    <name evidence="2" type="ORF">GMST_12410</name>
</gene>
<dbReference type="RefSeq" id="WP_183353755.1">
    <property type="nucleotide sequence ID" value="NZ_BLXX01000002.1"/>
</dbReference>
<evidence type="ECO:0008006" key="4">
    <source>
        <dbReference type="Google" id="ProtNLM"/>
    </source>
</evidence>
<dbReference type="AlphaFoldDB" id="A0A6V8MFZ9"/>
<organism evidence="2 3">
    <name type="scientific">Geomonas silvestris</name>
    <dbReference type="NCBI Taxonomy" id="2740184"/>
    <lineage>
        <taxon>Bacteria</taxon>
        <taxon>Pseudomonadati</taxon>
        <taxon>Thermodesulfobacteriota</taxon>
        <taxon>Desulfuromonadia</taxon>
        <taxon>Geobacterales</taxon>
        <taxon>Geobacteraceae</taxon>
        <taxon>Geomonas</taxon>
    </lineage>
</organism>
<keyword evidence="1" id="KW-0732">Signal</keyword>